<evidence type="ECO:0000313" key="2">
    <source>
        <dbReference type="Proteomes" id="UP001521785"/>
    </source>
</evidence>
<name>A0ABR3QLX5_9PLEO</name>
<proteinExistence type="predicted"/>
<sequence length="338" mass="38468">MSLSYIERLPTELIQPIFLASGPNLALPLASHYIAAKLSHKSTYNAVCTQYLKERRVHSPDASLNRTRLFASRWMTWEYFKSFLLYAFDRIGCLCGMTAEEGCFDAQWPPNFEDATTMTFNRCHCPALTYVKCRLPVKLLHGPWTQDKVQFLLFLLWTTSMTVDWANPEVSHIAREGKKQAFLEKNLEAVQLFNHNRRLGRSPNLDSVRFAVIEAGCGRSIIYDTMASARLSGLRGRDWNCAELDEWCKERIEAGDPKGTWLKVKLQELRQVDIKLFKSSSGEDYEREIYGEINSETGDYNAEGDTLVINDLQWNKNVTINPVQVVHPGAGVVVSSDS</sequence>
<gene>
    <name evidence="1" type="ORF">SLS60_010763</name>
</gene>
<organism evidence="1 2">
    <name type="scientific">Paraconiothyrium brasiliense</name>
    <dbReference type="NCBI Taxonomy" id="300254"/>
    <lineage>
        <taxon>Eukaryota</taxon>
        <taxon>Fungi</taxon>
        <taxon>Dikarya</taxon>
        <taxon>Ascomycota</taxon>
        <taxon>Pezizomycotina</taxon>
        <taxon>Dothideomycetes</taxon>
        <taxon>Pleosporomycetidae</taxon>
        <taxon>Pleosporales</taxon>
        <taxon>Massarineae</taxon>
        <taxon>Didymosphaeriaceae</taxon>
        <taxon>Paraconiothyrium</taxon>
    </lineage>
</organism>
<keyword evidence="2" id="KW-1185">Reference proteome</keyword>
<evidence type="ECO:0000313" key="1">
    <source>
        <dbReference type="EMBL" id="KAL1593156.1"/>
    </source>
</evidence>
<dbReference type="EMBL" id="JAKJXO020000019">
    <property type="protein sequence ID" value="KAL1593156.1"/>
    <property type="molecule type" value="Genomic_DNA"/>
</dbReference>
<comment type="caution">
    <text evidence="1">The sequence shown here is derived from an EMBL/GenBank/DDBJ whole genome shotgun (WGS) entry which is preliminary data.</text>
</comment>
<dbReference type="Proteomes" id="UP001521785">
    <property type="component" value="Unassembled WGS sequence"/>
</dbReference>
<accession>A0ABR3QLX5</accession>
<protein>
    <submittedName>
        <fullName evidence="1">Uncharacterized protein</fullName>
    </submittedName>
</protein>
<reference evidence="1 2" key="1">
    <citation type="submission" date="2024-02" db="EMBL/GenBank/DDBJ databases">
        <title>De novo assembly and annotation of 12 fungi associated with fruit tree decline syndrome in Ontario, Canada.</title>
        <authorList>
            <person name="Sulman M."/>
            <person name="Ellouze W."/>
            <person name="Ilyukhin E."/>
        </authorList>
    </citation>
    <scope>NUCLEOTIDE SEQUENCE [LARGE SCALE GENOMIC DNA]</scope>
    <source>
        <strain evidence="1 2">M42-189</strain>
    </source>
</reference>